<name>A0ABS9H8I4_9ACTN</name>
<proteinExistence type="predicted"/>
<accession>A0ABS9H8I4</accession>
<evidence type="ECO:0000313" key="2">
    <source>
        <dbReference type="Proteomes" id="UP001201161"/>
    </source>
</evidence>
<dbReference type="RefSeq" id="WP_236398375.1">
    <property type="nucleotide sequence ID" value="NZ_JAKJHZ010000003.1"/>
</dbReference>
<reference evidence="1 2" key="1">
    <citation type="submission" date="2022-01" db="EMBL/GenBank/DDBJ databases">
        <title>Nocardioides sp. nov., an actinomycete isolated from mining soil.</title>
        <authorList>
            <person name="Liu L."/>
        </authorList>
    </citation>
    <scope>NUCLEOTIDE SEQUENCE [LARGE SCALE GENOMIC DNA]</scope>
    <source>
        <strain evidence="1 2">KLBMP 9356</strain>
    </source>
</reference>
<comment type="caution">
    <text evidence="1">The sequence shown here is derived from an EMBL/GenBank/DDBJ whole genome shotgun (WGS) entry which is preliminary data.</text>
</comment>
<protein>
    <submittedName>
        <fullName evidence="1">Uncharacterized protein</fullName>
    </submittedName>
</protein>
<gene>
    <name evidence="1" type="ORF">L2K70_02250</name>
</gene>
<dbReference type="EMBL" id="JAKJHZ010000003">
    <property type="protein sequence ID" value="MCF6376416.1"/>
    <property type="molecule type" value="Genomic_DNA"/>
</dbReference>
<sequence>MPRPDIAWGTNVELREGHWAWRHDIRAQVVNPDIDGLLTACLLHHLKGWPVAGFYDTQRLLMDPAQALPMNLDEVIWVDVDMCWPGARSLSQHVVLDAPSDATAVDAYADTVNPSLLSGHARRHNYTAKYPFGTFQWAWWLIGRRALPDMPDPGDLVMTGLAWMPDGGFQSVETVWRDNCVGWATQRMPGSILAPLATTDPSRARAAVAFAESELRRRSGVDRGWRNHQFTLTRGSGNGPVMNMSWDEAPGALQALCDAITGIYGWRRLVLPSSYDVHEGRWRTGDRAPDGWPLSANRREVVSLAVTSKSQFCWTEPGSLTAAIE</sequence>
<keyword evidence="2" id="KW-1185">Reference proteome</keyword>
<evidence type="ECO:0000313" key="1">
    <source>
        <dbReference type="EMBL" id="MCF6376416.1"/>
    </source>
</evidence>
<organism evidence="1 2">
    <name type="scientific">Nocardioides potassii</name>
    <dbReference type="NCBI Taxonomy" id="2911371"/>
    <lineage>
        <taxon>Bacteria</taxon>
        <taxon>Bacillati</taxon>
        <taxon>Actinomycetota</taxon>
        <taxon>Actinomycetes</taxon>
        <taxon>Propionibacteriales</taxon>
        <taxon>Nocardioidaceae</taxon>
        <taxon>Nocardioides</taxon>
    </lineage>
</organism>
<dbReference type="Proteomes" id="UP001201161">
    <property type="component" value="Unassembled WGS sequence"/>
</dbReference>